<evidence type="ECO:0000313" key="1">
    <source>
        <dbReference type="EMBL" id="KAA6306546.1"/>
    </source>
</evidence>
<comment type="caution">
    <text evidence="1">The sequence shown here is derived from an EMBL/GenBank/DDBJ whole genome shotgun (WGS) entry which is preliminary data.</text>
</comment>
<keyword evidence="1" id="KW-0547">Nucleotide-binding</keyword>
<accession>A0A5J4PB32</accession>
<proteinExistence type="predicted"/>
<dbReference type="AlphaFoldDB" id="A0A5J4PB32"/>
<name>A0A5J4PB32_9ZZZZ</name>
<keyword evidence="1" id="KW-0067">ATP-binding</keyword>
<protein>
    <submittedName>
        <fullName evidence="1">Putative ABC transporter ATP-binding protein YbiT</fullName>
    </submittedName>
</protein>
<dbReference type="EMBL" id="SNRY01009826">
    <property type="protein sequence ID" value="KAA6306546.1"/>
    <property type="molecule type" value="Genomic_DNA"/>
</dbReference>
<reference evidence="1" key="1">
    <citation type="submission" date="2019-03" db="EMBL/GenBank/DDBJ databases">
        <title>Single cell metagenomics reveals metabolic interactions within the superorganism composed of flagellate Streblomastix strix and complex community of Bacteroidetes bacteria on its surface.</title>
        <authorList>
            <person name="Treitli S.C."/>
            <person name="Kolisko M."/>
            <person name="Husnik F."/>
            <person name="Keeling P."/>
            <person name="Hampl V."/>
        </authorList>
    </citation>
    <scope>NUCLEOTIDE SEQUENCE</scope>
    <source>
        <strain evidence="1">STM</strain>
    </source>
</reference>
<sequence length="59" mass="7023">MDTVMMGHSLLWEVIKQREALYAKVNFTDEDGLKASELEETFETVIILFFCFLFFRLQK</sequence>
<dbReference type="GO" id="GO:0005524">
    <property type="term" value="F:ATP binding"/>
    <property type="evidence" value="ECO:0007669"/>
    <property type="project" value="UniProtKB-KW"/>
</dbReference>
<organism evidence="1">
    <name type="scientific">termite gut metagenome</name>
    <dbReference type="NCBI Taxonomy" id="433724"/>
    <lineage>
        <taxon>unclassified sequences</taxon>
        <taxon>metagenomes</taxon>
        <taxon>organismal metagenomes</taxon>
    </lineage>
</organism>
<gene>
    <name evidence="1" type="ORF">EZS27_041795</name>
</gene>